<reference evidence="1 2" key="1">
    <citation type="submission" date="2019-04" db="EMBL/GenBank/DDBJ databases">
        <authorList>
            <person name="Feng G."/>
            <person name="Zhang J."/>
            <person name="Zhu H."/>
        </authorList>
    </citation>
    <scope>NUCLEOTIDE SEQUENCE [LARGE SCALE GENOMIC DNA]</scope>
    <source>
        <strain evidence="1 2">9PBR-1</strain>
    </source>
</reference>
<comment type="caution">
    <text evidence="1">The sequence shown here is derived from an EMBL/GenBank/DDBJ whole genome shotgun (WGS) entry which is preliminary data.</text>
</comment>
<dbReference type="OrthoDB" id="886354at2"/>
<protein>
    <submittedName>
        <fullName evidence="1">Uncharacterized protein</fullName>
    </submittedName>
</protein>
<organism evidence="1 2">
    <name type="scientific">Hymenobacter metallicola</name>
    <dbReference type="NCBI Taxonomy" id="2563114"/>
    <lineage>
        <taxon>Bacteria</taxon>
        <taxon>Pseudomonadati</taxon>
        <taxon>Bacteroidota</taxon>
        <taxon>Cytophagia</taxon>
        <taxon>Cytophagales</taxon>
        <taxon>Hymenobacteraceae</taxon>
        <taxon>Hymenobacter</taxon>
    </lineage>
</organism>
<dbReference type="EMBL" id="SRMB01000001">
    <property type="protein sequence ID" value="TGE28829.1"/>
    <property type="molecule type" value="Genomic_DNA"/>
</dbReference>
<evidence type="ECO:0000313" key="2">
    <source>
        <dbReference type="Proteomes" id="UP000298471"/>
    </source>
</evidence>
<sequence length="78" mass="9779">MKQPKKRWAWTARQCGRIRLYSSFAYRLYQPSRFFRERLWSQHRMQTRTALHQLRQGAEETEVRFPYQHKYSAHWDCT</sequence>
<proteinExistence type="predicted"/>
<keyword evidence="2" id="KW-1185">Reference proteome</keyword>
<dbReference type="RefSeq" id="WP_135392672.1">
    <property type="nucleotide sequence ID" value="NZ_SRMB01000001.1"/>
</dbReference>
<dbReference type="AlphaFoldDB" id="A0A4Z0QHQ3"/>
<accession>A0A4Z0QHQ3</accession>
<evidence type="ECO:0000313" key="1">
    <source>
        <dbReference type="EMBL" id="TGE28829.1"/>
    </source>
</evidence>
<dbReference type="Proteomes" id="UP000298471">
    <property type="component" value="Unassembled WGS sequence"/>
</dbReference>
<name>A0A4Z0QHQ3_9BACT</name>
<gene>
    <name evidence="1" type="ORF">E5K02_05040</name>
</gene>